<feature type="repeat" description="WD" evidence="3">
    <location>
        <begin position="259"/>
        <end position="300"/>
    </location>
</feature>
<evidence type="ECO:0000313" key="4">
    <source>
        <dbReference type="EMBL" id="HFM97427.1"/>
    </source>
</evidence>
<dbReference type="Pfam" id="PF00400">
    <property type="entry name" value="WD40"/>
    <property type="match status" value="6"/>
</dbReference>
<dbReference type="PANTHER" id="PTHR19879">
    <property type="entry name" value="TRANSCRIPTION INITIATION FACTOR TFIID"/>
    <property type="match status" value="1"/>
</dbReference>
<protein>
    <submittedName>
        <fullName evidence="4">WD40 repeat domain-containing protein</fullName>
    </submittedName>
</protein>
<dbReference type="PROSITE" id="PS00678">
    <property type="entry name" value="WD_REPEATS_1"/>
    <property type="match status" value="1"/>
</dbReference>
<dbReference type="PANTHER" id="PTHR19879:SF9">
    <property type="entry name" value="TRANSCRIPTION INITIATION FACTOR TFIID SUBUNIT 5"/>
    <property type="match status" value="1"/>
</dbReference>
<reference evidence="4" key="1">
    <citation type="journal article" date="2020" name="mSystems">
        <title>Genome- and Community-Level Interaction Insights into Carbon Utilization and Element Cycling Functions of Hydrothermarchaeota in Hydrothermal Sediment.</title>
        <authorList>
            <person name="Zhou Z."/>
            <person name="Liu Y."/>
            <person name="Xu W."/>
            <person name="Pan J."/>
            <person name="Luo Z.H."/>
            <person name="Li M."/>
        </authorList>
    </citation>
    <scope>NUCLEOTIDE SEQUENCE [LARGE SCALE GENOMIC DNA]</scope>
    <source>
        <strain evidence="4">SpSt-418</strain>
    </source>
</reference>
<sequence>MTKLLIQPSIALSLSKGVIASLVASPDGRIIAGGSSVLWSLFLGKENVIRLWDSHTGVLLHQLEGHLSLVSALAFNADGSVLISGSLDGSIKLWNTRTLREQLTIDEASSFPWRFDGKPLRMSLPKVDAIALHPNQHWIAASAIDGTITLWDSRAKAKVCSFGGHEAFTSIAFNQDGTLLAACDEHAGYNLFDVPQGRKVYPPGGKLAFGRIDGVNLPTRTLALRTITFSPNGNVLFGGSYHGLIIVWDVKTAKELARVNAHKGRVKALLFSATGEYFVSAGDDDQIKLWNAQTLEQICTFEGHRKEICAIALTPNGKTLVSSDADRKVYFWKITF</sequence>
<feature type="repeat" description="WD" evidence="3">
    <location>
        <begin position="217"/>
        <end position="258"/>
    </location>
</feature>
<feature type="repeat" description="WD" evidence="3">
    <location>
        <begin position="301"/>
        <end position="336"/>
    </location>
</feature>
<dbReference type="InterPro" id="IPR019775">
    <property type="entry name" value="WD40_repeat_CS"/>
</dbReference>
<dbReference type="Gene3D" id="2.130.10.10">
    <property type="entry name" value="YVTN repeat-like/Quinoprotein amine dehydrogenase"/>
    <property type="match status" value="3"/>
</dbReference>
<dbReference type="PRINTS" id="PR00320">
    <property type="entry name" value="GPROTEINBRPT"/>
</dbReference>
<organism evidence="4">
    <name type="scientific">Oscillatoriales cyanobacterium SpSt-418</name>
    <dbReference type="NCBI Taxonomy" id="2282169"/>
    <lineage>
        <taxon>Bacteria</taxon>
        <taxon>Bacillati</taxon>
        <taxon>Cyanobacteriota</taxon>
        <taxon>Cyanophyceae</taxon>
        <taxon>Oscillatoriophycideae</taxon>
        <taxon>Oscillatoriales</taxon>
    </lineage>
</organism>
<accession>A0A7C3KDQ0</accession>
<dbReference type="CDD" id="cd00200">
    <property type="entry name" value="WD40"/>
    <property type="match status" value="1"/>
</dbReference>
<keyword evidence="2" id="KW-0677">Repeat</keyword>
<dbReference type="InterPro" id="IPR036322">
    <property type="entry name" value="WD40_repeat_dom_sf"/>
</dbReference>
<feature type="repeat" description="WD" evidence="3">
    <location>
        <begin position="63"/>
        <end position="104"/>
    </location>
</feature>
<name>A0A7C3KDQ0_9CYAN</name>
<dbReference type="PROSITE" id="PS50294">
    <property type="entry name" value="WD_REPEATS_REGION"/>
    <property type="match status" value="3"/>
</dbReference>
<dbReference type="SUPFAM" id="SSF50978">
    <property type="entry name" value="WD40 repeat-like"/>
    <property type="match status" value="1"/>
</dbReference>
<dbReference type="InterPro" id="IPR020472">
    <property type="entry name" value="WD40_PAC1"/>
</dbReference>
<feature type="repeat" description="WD" evidence="3">
    <location>
        <begin position="120"/>
        <end position="161"/>
    </location>
</feature>
<keyword evidence="1 3" id="KW-0853">WD repeat</keyword>
<dbReference type="EMBL" id="DSRU01000078">
    <property type="protein sequence ID" value="HFM97427.1"/>
    <property type="molecule type" value="Genomic_DNA"/>
</dbReference>
<dbReference type="InterPro" id="IPR001680">
    <property type="entry name" value="WD40_rpt"/>
</dbReference>
<evidence type="ECO:0000256" key="1">
    <source>
        <dbReference type="ARBA" id="ARBA00022574"/>
    </source>
</evidence>
<dbReference type="AlphaFoldDB" id="A0A7C3KDQ0"/>
<proteinExistence type="predicted"/>
<comment type="caution">
    <text evidence="4">The sequence shown here is derived from an EMBL/GenBank/DDBJ whole genome shotgun (WGS) entry which is preliminary data.</text>
</comment>
<dbReference type="PROSITE" id="PS50082">
    <property type="entry name" value="WD_REPEATS_2"/>
    <property type="match status" value="5"/>
</dbReference>
<dbReference type="SMART" id="SM00320">
    <property type="entry name" value="WD40"/>
    <property type="match status" value="6"/>
</dbReference>
<gene>
    <name evidence="4" type="ORF">ENR64_06595</name>
</gene>
<dbReference type="InterPro" id="IPR015943">
    <property type="entry name" value="WD40/YVTN_repeat-like_dom_sf"/>
</dbReference>
<evidence type="ECO:0000256" key="3">
    <source>
        <dbReference type="PROSITE-ProRule" id="PRU00221"/>
    </source>
</evidence>
<evidence type="ECO:0000256" key="2">
    <source>
        <dbReference type="ARBA" id="ARBA00022737"/>
    </source>
</evidence>